<evidence type="ECO:0000313" key="8">
    <source>
        <dbReference type="EMBL" id="MFC5452675.1"/>
    </source>
</evidence>
<comment type="cofactor">
    <cofactor evidence="1">
        <name>pyridoxal 5'-phosphate</name>
        <dbReference type="ChEBI" id="CHEBI:597326"/>
    </cofactor>
</comment>
<dbReference type="SUPFAM" id="SSF55904">
    <property type="entry name" value="Ornithine decarboxylase C-terminal domain"/>
    <property type="match status" value="1"/>
</dbReference>
<dbReference type="InterPro" id="IPR015424">
    <property type="entry name" value="PyrdxlP-dep_Trfase"/>
</dbReference>
<dbReference type="GO" id="GO:0008483">
    <property type="term" value="F:transaminase activity"/>
    <property type="evidence" value="ECO:0007669"/>
    <property type="project" value="UniProtKB-KW"/>
</dbReference>
<dbReference type="Gene3D" id="3.40.640.10">
    <property type="entry name" value="Type I PLP-dependent aspartate aminotransferase-like (Major domain)"/>
    <property type="match status" value="1"/>
</dbReference>
<comment type="caution">
    <text evidence="8">The sequence shown here is derived from an EMBL/GenBank/DDBJ whole genome shotgun (WGS) entry which is preliminary data.</text>
</comment>
<feature type="domain" description="Orn/Lys/Arg decarboxylase C-terminal" evidence="7">
    <location>
        <begin position="432"/>
        <end position="479"/>
    </location>
</feature>
<evidence type="ECO:0000259" key="6">
    <source>
        <dbReference type="Pfam" id="PF01276"/>
    </source>
</evidence>
<dbReference type="Gene3D" id="3.90.105.10">
    <property type="entry name" value="Molybdopterin biosynthesis moea protein, domain 2"/>
    <property type="match status" value="1"/>
</dbReference>
<dbReference type="InterPro" id="IPR052357">
    <property type="entry name" value="Orn_Lys_Arg_decarboxylase-I"/>
</dbReference>
<evidence type="ECO:0000256" key="1">
    <source>
        <dbReference type="ARBA" id="ARBA00001933"/>
    </source>
</evidence>
<dbReference type="InterPro" id="IPR008286">
    <property type="entry name" value="Prn/Lys/Arg_de-COase_C"/>
</dbReference>
<keyword evidence="4" id="KW-0663">Pyridoxal phosphate</keyword>
<comment type="similarity">
    <text evidence="2">Belongs to the Orn/Lys/Arg decarboxylase class-I family.</text>
</comment>
<dbReference type="Proteomes" id="UP001596044">
    <property type="component" value="Unassembled WGS sequence"/>
</dbReference>
<evidence type="ECO:0000259" key="7">
    <source>
        <dbReference type="Pfam" id="PF03711"/>
    </source>
</evidence>
<dbReference type="Pfam" id="PF01276">
    <property type="entry name" value="OKR_DC_1"/>
    <property type="match status" value="1"/>
</dbReference>
<feature type="domain" description="Orn/Lys/Arg decarboxylases family 1 pyridoxal-P attachment site" evidence="6">
    <location>
        <begin position="10"/>
        <end position="372"/>
    </location>
</feature>
<dbReference type="RefSeq" id="WP_270880249.1">
    <property type="nucleotide sequence ID" value="NZ_JAQFVF010000032.1"/>
</dbReference>
<sequence length="499" mass="54059">MTMPDKSKAPLFEAMLAHHRSGAASFHVPGHKSGNGVMKEAEPFLQSVMSIDYTEITGLDDLHHAEGAIWEAEQLAADCFGAEETYFLVGGSTVGNLAMISSVCDPDDLILVQRNVHKSVIHGLMLAGARAIFISPGVDPASGIATGVVLEDVGQALSQFPEAKALFLTNPNYYGMGIDLQPFAALMHEHGKLLLVDEAHGAHFGFHDELPQSALASGADAVVQSTHKMLTAMTMGAMLHVQGPRIDREAIKQRLAMLQSSSPSYPILASLDLARKRMHTEGRDWVEQGLHIVKAFRTRLRGLQAIGVHSERFPDVQEGGYTTADPFKISVYDKTGTLTGSMLQAQLESHGCFVEMADSRHVLLVFTPATSVEDANRLYGALTNINFNVQLQKQELQVPISNISILPPNTQISSPIAFSQRNLRKIGFQECHVSLVAVQEAIGSRSAEMVIPYPPGIPYLYPGEIITSSVAAALQQLAEGGIRFQGTAFGQTHKLKIYT</sequence>
<evidence type="ECO:0000256" key="4">
    <source>
        <dbReference type="ARBA" id="ARBA00022898"/>
    </source>
</evidence>
<protein>
    <submittedName>
        <fullName evidence="8">Aminotransferase class I/II-fold pyridoxal phosphate-dependent enzyme</fullName>
    </submittedName>
</protein>
<reference evidence="9" key="1">
    <citation type="journal article" date="2019" name="Int. J. Syst. Evol. Microbiol.">
        <title>The Global Catalogue of Microorganisms (GCM) 10K type strain sequencing project: providing services to taxonomists for standard genome sequencing and annotation.</title>
        <authorList>
            <consortium name="The Broad Institute Genomics Platform"/>
            <consortium name="The Broad Institute Genome Sequencing Center for Infectious Disease"/>
            <person name="Wu L."/>
            <person name="Ma J."/>
        </authorList>
    </citation>
    <scope>NUCLEOTIDE SEQUENCE [LARGE SCALE GENOMIC DNA]</scope>
    <source>
        <strain evidence="9">KACC 11904</strain>
    </source>
</reference>
<dbReference type="CDD" id="cd00615">
    <property type="entry name" value="Orn_deC_like"/>
    <property type="match status" value="1"/>
</dbReference>
<dbReference type="Pfam" id="PF03711">
    <property type="entry name" value="OKR_DC_1_C"/>
    <property type="match status" value="1"/>
</dbReference>
<dbReference type="InterPro" id="IPR036633">
    <property type="entry name" value="Prn/Lys/Arg_de-COase_C_sf"/>
</dbReference>
<dbReference type="SUPFAM" id="SSF53383">
    <property type="entry name" value="PLP-dependent transferases"/>
    <property type="match status" value="1"/>
</dbReference>
<keyword evidence="5" id="KW-0456">Lyase</keyword>
<gene>
    <name evidence="8" type="ORF">ACFPOG_31200</name>
</gene>
<proteinExistence type="inferred from homology"/>
<name>A0ABW0KHB8_9BACL</name>
<evidence type="ECO:0000313" key="9">
    <source>
        <dbReference type="Proteomes" id="UP001596044"/>
    </source>
</evidence>
<dbReference type="InterPro" id="IPR015421">
    <property type="entry name" value="PyrdxlP-dep_Trfase_major"/>
</dbReference>
<evidence type="ECO:0000256" key="5">
    <source>
        <dbReference type="ARBA" id="ARBA00023239"/>
    </source>
</evidence>
<keyword evidence="8" id="KW-0808">Transferase</keyword>
<keyword evidence="8" id="KW-0032">Aminotransferase</keyword>
<keyword evidence="3" id="KW-0210">Decarboxylase</keyword>
<keyword evidence="9" id="KW-1185">Reference proteome</keyword>
<dbReference type="InterPro" id="IPR000310">
    <property type="entry name" value="Orn/Lys/Arg_deCO2ase_major_dom"/>
</dbReference>
<evidence type="ECO:0000256" key="2">
    <source>
        <dbReference type="ARBA" id="ARBA00010671"/>
    </source>
</evidence>
<organism evidence="8 9">
    <name type="scientific">Paenibacillus aestuarii</name>
    <dbReference type="NCBI Taxonomy" id="516965"/>
    <lineage>
        <taxon>Bacteria</taxon>
        <taxon>Bacillati</taxon>
        <taxon>Bacillota</taxon>
        <taxon>Bacilli</taxon>
        <taxon>Bacillales</taxon>
        <taxon>Paenibacillaceae</taxon>
        <taxon>Paenibacillus</taxon>
    </lineage>
</organism>
<dbReference type="PANTHER" id="PTHR43277:SF3">
    <property type="entry name" value="DECARBOXYLASE, PUTATIVE-RELATED"/>
    <property type="match status" value="1"/>
</dbReference>
<dbReference type="EMBL" id="JBHSMJ010000062">
    <property type="protein sequence ID" value="MFC5452675.1"/>
    <property type="molecule type" value="Genomic_DNA"/>
</dbReference>
<evidence type="ECO:0000256" key="3">
    <source>
        <dbReference type="ARBA" id="ARBA00022793"/>
    </source>
</evidence>
<dbReference type="PANTHER" id="PTHR43277">
    <property type="entry name" value="ARGININE DECARBOXYLASE"/>
    <property type="match status" value="1"/>
</dbReference>
<accession>A0ABW0KHB8</accession>